<organism evidence="3 4">
    <name type="scientific">Wenjunlia vitaminophila</name>
    <name type="common">Streptomyces vitaminophilus</name>
    <dbReference type="NCBI Taxonomy" id="76728"/>
    <lineage>
        <taxon>Bacteria</taxon>
        <taxon>Bacillati</taxon>
        <taxon>Actinomycetota</taxon>
        <taxon>Actinomycetes</taxon>
        <taxon>Kitasatosporales</taxon>
        <taxon>Streptomycetaceae</taxon>
        <taxon>Wenjunlia</taxon>
    </lineage>
</organism>
<reference evidence="3 4" key="1">
    <citation type="submission" date="2015-10" db="EMBL/GenBank/DDBJ databases">
        <title>Draft genome sequence of pyrrolomycin-producing Streptomyces vitaminophilus.</title>
        <authorList>
            <person name="Graham D.E."/>
            <person name="Mahan K.M."/>
            <person name="Klingeman D.M."/>
            <person name="Hettich R.L."/>
            <person name="Parry R.J."/>
        </authorList>
    </citation>
    <scope>NUCLEOTIDE SEQUENCE [LARGE SCALE GENOMIC DNA]</scope>
    <source>
        <strain evidence="3 4">ATCC 31673</strain>
    </source>
</reference>
<dbReference type="Gene3D" id="3.40.50.720">
    <property type="entry name" value="NAD(P)-binding Rossmann-like Domain"/>
    <property type="match status" value="1"/>
</dbReference>
<dbReference type="Proteomes" id="UP000050867">
    <property type="component" value="Unassembled WGS sequence"/>
</dbReference>
<dbReference type="NCBIfam" id="NF005559">
    <property type="entry name" value="PRK07231.1"/>
    <property type="match status" value="1"/>
</dbReference>
<evidence type="ECO:0000256" key="2">
    <source>
        <dbReference type="ARBA" id="ARBA00023002"/>
    </source>
</evidence>
<dbReference type="eggNOG" id="COG1028">
    <property type="taxonomic scope" value="Bacteria"/>
</dbReference>
<accession>A0A0T6LUS7</accession>
<dbReference type="InterPro" id="IPR020904">
    <property type="entry name" value="Sc_DH/Rdtase_CS"/>
</dbReference>
<dbReference type="GO" id="GO:0016491">
    <property type="term" value="F:oxidoreductase activity"/>
    <property type="evidence" value="ECO:0007669"/>
    <property type="project" value="UniProtKB-KW"/>
</dbReference>
<dbReference type="EMBL" id="LLZU01000010">
    <property type="protein sequence ID" value="KRV49886.1"/>
    <property type="molecule type" value="Genomic_DNA"/>
</dbReference>
<dbReference type="PANTHER" id="PTHR43943:SF2">
    <property type="entry name" value="DEHYDROGENASE_REDUCTASE 4"/>
    <property type="match status" value="1"/>
</dbReference>
<dbReference type="STRING" id="76728.AQ490_19420"/>
<gene>
    <name evidence="3" type="ORF">AQ490_19420</name>
</gene>
<evidence type="ECO:0000256" key="1">
    <source>
        <dbReference type="ARBA" id="ARBA00006484"/>
    </source>
</evidence>
<evidence type="ECO:0000313" key="3">
    <source>
        <dbReference type="EMBL" id="KRV49886.1"/>
    </source>
</evidence>
<evidence type="ECO:0000313" key="4">
    <source>
        <dbReference type="Proteomes" id="UP000050867"/>
    </source>
</evidence>
<comment type="caution">
    <text evidence="3">The sequence shown here is derived from an EMBL/GenBank/DDBJ whole genome shotgun (WGS) entry which is preliminary data.</text>
</comment>
<dbReference type="FunFam" id="3.40.50.720:FF:000084">
    <property type="entry name" value="Short-chain dehydrogenase reductase"/>
    <property type="match status" value="1"/>
</dbReference>
<dbReference type="PRINTS" id="PR00081">
    <property type="entry name" value="GDHRDH"/>
</dbReference>
<dbReference type="CDD" id="cd05233">
    <property type="entry name" value="SDR_c"/>
    <property type="match status" value="1"/>
</dbReference>
<name>A0A0T6LUS7_WENVI</name>
<dbReference type="AlphaFoldDB" id="A0A0T6LUS7"/>
<dbReference type="InterPro" id="IPR002347">
    <property type="entry name" value="SDR_fam"/>
</dbReference>
<sequence length="244" mass="25217">MALVTGASRGIGLGVARALVARGDRVCVTGRNEEALAAAVEQLGGPGRAMGVAGKAHDQAHQAEVVDRVLEAYGRLDYLVNNAGTNPAAVPLAEADLRLAHKVFETNVLSALGLAQQAHRAWQREHGGAIVNVASVSGLGASPFLGMYGMSKAAMINLTQQLAHELAPRVRVNAVAPAVVKTRFAAMLWEGREQEVSGAYPMGRLGVPQDVAGAVAFLLSDEAGWITGQTLVIDGGLLLSAGVS</sequence>
<keyword evidence="2" id="KW-0560">Oxidoreductase</keyword>
<keyword evidence="4" id="KW-1185">Reference proteome</keyword>
<dbReference type="PRINTS" id="PR00080">
    <property type="entry name" value="SDRFAMILY"/>
</dbReference>
<protein>
    <submittedName>
        <fullName evidence="3">3-ketoacyl-ACP reductase</fullName>
    </submittedName>
</protein>
<dbReference type="Pfam" id="PF13561">
    <property type="entry name" value="adh_short_C2"/>
    <property type="match status" value="1"/>
</dbReference>
<dbReference type="SUPFAM" id="SSF51735">
    <property type="entry name" value="NAD(P)-binding Rossmann-fold domains"/>
    <property type="match status" value="1"/>
</dbReference>
<dbReference type="PROSITE" id="PS00061">
    <property type="entry name" value="ADH_SHORT"/>
    <property type="match status" value="1"/>
</dbReference>
<comment type="similarity">
    <text evidence="1">Belongs to the short-chain dehydrogenases/reductases (SDR) family.</text>
</comment>
<dbReference type="InterPro" id="IPR036291">
    <property type="entry name" value="NAD(P)-bd_dom_sf"/>
</dbReference>
<proteinExistence type="inferred from homology"/>
<dbReference type="PANTHER" id="PTHR43943">
    <property type="entry name" value="DEHYDROGENASE/REDUCTASE (SDR FAMILY) MEMBER 4"/>
    <property type="match status" value="1"/>
</dbReference>